<dbReference type="RefSeq" id="XP_028133646.1">
    <property type="nucleotide sequence ID" value="XM_028277845.1"/>
</dbReference>
<reference evidence="1" key="1">
    <citation type="submission" date="2025-08" db="UniProtKB">
        <authorList>
            <consortium name="RefSeq"/>
        </authorList>
    </citation>
    <scope>IDENTIFICATION</scope>
    <source>
        <tissue evidence="1">Whole insect</tissue>
    </source>
</reference>
<accession>A0A6P7FD91</accession>
<sequence length="396" mass="44600">MNPEHLLKSVRQMQQDIFNISSVFFGCSDDTIKVQVEDSNSSEIKLGLQRLSENISEISNQISNLSSKLPAIQTKKEVSKKNIVYVTSSTQTEGPQHFQTCPERKSKVSEDKCHFVVISNLTAAYTPIQIVHYIKERLGIKDYIRCYALPKDANTATGSSFKIGIKSKPSIDLLFNKEIWPPGVNIKWSIESPHSEPKTSSEENMNPKYIRSQVSLENPITIPSNNKNEVEDTNIFTDKQAITICKSQEPFRSHINFVKKDTLEPSINLDPLTPPRVRLTNNSNSRYLLARLREPDILKAIKLHLAFLHDQPASVFCDGYTNTSVKLFLASEGLPTKTEELRKKLSLLKLVKLVQATKGKSHTEAQVRVQNQFTDSFQITKGLKQGDGVAPTLFNI</sequence>
<gene>
    <name evidence="1" type="primary">LOC114328877</name>
</gene>
<name>A0A6P7FD91_DIAVI</name>
<organism evidence="1">
    <name type="scientific">Diabrotica virgifera virgifera</name>
    <name type="common">western corn rootworm</name>
    <dbReference type="NCBI Taxonomy" id="50390"/>
    <lineage>
        <taxon>Eukaryota</taxon>
        <taxon>Metazoa</taxon>
        <taxon>Ecdysozoa</taxon>
        <taxon>Arthropoda</taxon>
        <taxon>Hexapoda</taxon>
        <taxon>Insecta</taxon>
        <taxon>Pterygota</taxon>
        <taxon>Neoptera</taxon>
        <taxon>Endopterygota</taxon>
        <taxon>Coleoptera</taxon>
        <taxon>Polyphaga</taxon>
        <taxon>Cucujiformia</taxon>
        <taxon>Chrysomeloidea</taxon>
        <taxon>Chrysomelidae</taxon>
        <taxon>Galerucinae</taxon>
        <taxon>Diabroticina</taxon>
        <taxon>Diabroticites</taxon>
        <taxon>Diabrotica</taxon>
    </lineage>
</organism>
<proteinExistence type="predicted"/>
<dbReference type="InParanoid" id="A0A6P7FD91"/>
<evidence type="ECO:0000313" key="1">
    <source>
        <dbReference type="RefSeq" id="XP_028133646.1"/>
    </source>
</evidence>
<protein>
    <submittedName>
        <fullName evidence="1">Uncharacterized protein LOC114328877</fullName>
    </submittedName>
</protein>
<dbReference type="AlphaFoldDB" id="A0A6P7FD91"/>